<comment type="caution">
    <text evidence="2">The sequence shown here is derived from an EMBL/GenBank/DDBJ whole genome shotgun (WGS) entry which is preliminary data.</text>
</comment>
<dbReference type="Gene3D" id="3.40.50.300">
    <property type="entry name" value="P-loop containing nucleotide triphosphate hydrolases"/>
    <property type="match status" value="1"/>
</dbReference>
<dbReference type="InterPro" id="IPR003593">
    <property type="entry name" value="AAA+_ATPase"/>
</dbReference>
<proteinExistence type="predicted"/>
<evidence type="ECO:0000313" key="2">
    <source>
        <dbReference type="EMBL" id="OEZ95498.1"/>
    </source>
</evidence>
<dbReference type="PANTHER" id="PTHR43581:SF2">
    <property type="entry name" value="EXCINUCLEASE ATPASE SUBUNIT"/>
    <property type="match status" value="1"/>
</dbReference>
<dbReference type="AlphaFoldDB" id="A0A1E7WCU9"/>
<evidence type="ECO:0000313" key="3">
    <source>
        <dbReference type="Proteomes" id="UP000175989"/>
    </source>
</evidence>
<keyword evidence="2" id="KW-0067">ATP-binding</keyword>
<dbReference type="InterPro" id="IPR003959">
    <property type="entry name" value="ATPase_AAA_core"/>
</dbReference>
<dbReference type="OrthoDB" id="3322489at2"/>
<sequence>MTFSINKITRDDLTYHLSEPIGGKNHVSILIGPNGSGKSSILADLAAQFKAVEIVLSKQRVELSTQSVAAPSRVITQTFSPYSRFSREARTAGMLDDYLAPHRPKYVAIGATKGSGYQISPSRDAVERILRALVLDPRRAPALKKAIAALGFIDQLEFSFKESPLMWGARNSDRSDSFFADLITKLRNKSVISPQEHRLNRELHGQSETALVSRLEMALATIAPLAVRLPKRPAFPSKYVVELHLADLAPKNEQIDALIVLTRLGMLRVDGCMLTPRQGRHGIAGRSGKLDLMDASSGQQQLLSSLFSLVAEAENDALILIDEPELSLHPAWQSEFLDLMHDVLAAFTGCHVFVATHSALVAQRARELSLEILPIGSHAKNAFERYNPAASVDQMLLDAFGVAVRDSMYVSRLILSLIMRAERDPGQLSWVSAALNDLRTVYHNAGIRDERILELIADAQEVLGLPVAREQS</sequence>
<dbReference type="GO" id="GO:0016887">
    <property type="term" value="F:ATP hydrolysis activity"/>
    <property type="evidence" value="ECO:0007669"/>
    <property type="project" value="InterPro"/>
</dbReference>
<dbReference type="Proteomes" id="UP000175989">
    <property type="component" value="Unassembled WGS sequence"/>
</dbReference>
<dbReference type="CDD" id="cd00267">
    <property type="entry name" value="ABC_ATPase"/>
    <property type="match status" value="1"/>
</dbReference>
<protein>
    <submittedName>
        <fullName evidence="2">Vitamin B12 import ATP-binding protein BtuD</fullName>
        <ecNumber evidence="2">3.6.3.33</ecNumber>
    </submittedName>
</protein>
<accession>A0A1E7WCU9</accession>
<keyword evidence="2" id="KW-0378">Hydrolase</keyword>
<dbReference type="RefSeq" id="WP_070250877.1">
    <property type="nucleotide sequence ID" value="NZ_LROM01000123.1"/>
</dbReference>
<organism evidence="2 3">
    <name type="scientific">Duganella phyllosphaerae</name>
    <dbReference type="NCBI Taxonomy" id="762836"/>
    <lineage>
        <taxon>Bacteria</taxon>
        <taxon>Pseudomonadati</taxon>
        <taxon>Pseudomonadota</taxon>
        <taxon>Betaproteobacteria</taxon>
        <taxon>Burkholderiales</taxon>
        <taxon>Oxalobacteraceae</taxon>
        <taxon>Telluria group</taxon>
        <taxon>Duganella</taxon>
    </lineage>
</organism>
<dbReference type="GO" id="GO:0005524">
    <property type="term" value="F:ATP binding"/>
    <property type="evidence" value="ECO:0007669"/>
    <property type="project" value="UniProtKB-KW"/>
</dbReference>
<feature type="domain" description="AAA+ ATPase" evidence="1">
    <location>
        <begin position="24"/>
        <end position="376"/>
    </location>
</feature>
<dbReference type="SMART" id="SM00382">
    <property type="entry name" value="AAA"/>
    <property type="match status" value="1"/>
</dbReference>
<dbReference type="EMBL" id="LROM01000123">
    <property type="protein sequence ID" value="OEZ95498.1"/>
    <property type="molecule type" value="Genomic_DNA"/>
</dbReference>
<dbReference type="InterPro" id="IPR027417">
    <property type="entry name" value="P-loop_NTPase"/>
</dbReference>
<keyword evidence="3" id="KW-1185">Reference proteome</keyword>
<dbReference type="PANTHER" id="PTHR43581">
    <property type="entry name" value="ATP/GTP PHOSPHATASE"/>
    <property type="match status" value="1"/>
</dbReference>
<dbReference type="SUPFAM" id="SSF52540">
    <property type="entry name" value="P-loop containing nucleoside triphosphate hydrolases"/>
    <property type="match status" value="1"/>
</dbReference>
<evidence type="ECO:0000259" key="1">
    <source>
        <dbReference type="SMART" id="SM00382"/>
    </source>
</evidence>
<gene>
    <name evidence="2" type="primary">btuD</name>
    <name evidence="2" type="ORF">DUPY_42720</name>
</gene>
<reference evidence="3" key="1">
    <citation type="journal article" date="2016" name="Front. Microbiol.">
        <title>Molecular Keys to the Janthinobacterium and Duganella spp. Interaction with the Plant Pathogen Fusarium graminearum.</title>
        <authorList>
            <person name="Haack F.S."/>
            <person name="Poehlein A."/>
            <person name="Kroger C."/>
            <person name="Voigt C.A."/>
            <person name="Piepenbring M."/>
            <person name="Bode H.B."/>
            <person name="Daniel R."/>
            <person name="Schafer W."/>
            <person name="Streit W.R."/>
        </authorList>
    </citation>
    <scope>NUCLEOTIDE SEQUENCE [LARGE SCALE GENOMIC DNA]</scope>
    <source>
        <strain evidence="3">T54</strain>
    </source>
</reference>
<dbReference type="EC" id="3.6.3.33" evidence="2"/>
<keyword evidence="2" id="KW-0547">Nucleotide-binding</keyword>
<dbReference type="InterPro" id="IPR051396">
    <property type="entry name" value="Bact_Antivir_Def_Nuclease"/>
</dbReference>
<name>A0A1E7WCU9_9BURK</name>
<dbReference type="Pfam" id="PF13304">
    <property type="entry name" value="AAA_21"/>
    <property type="match status" value="1"/>
</dbReference>